<reference evidence="3 4" key="1">
    <citation type="submission" date="2018-01" db="EMBL/GenBank/DDBJ databases">
        <title>The whole genome sequencing and assembly of Paenibacillus chitinolyticus KCCM 41400 strain.</title>
        <authorList>
            <person name="Kim J.-Y."/>
            <person name="Park M.-K."/>
            <person name="Lee Y.-J."/>
            <person name="Yi H."/>
            <person name="Bahn Y.-S."/>
            <person name="Kim J.F."/>
            <person name="Lee D.-W."/>
        </authorList>
    </citation>
    <scope>NUCLEOTIDE SEQUENCE [LARGE SCALE GENOMIC DNA]</scope>
    <source>
        <strain evidence="3 4">KCCM 41400</strain>
    </source>
</reference>
<dbReference type="KEGG" id="pchi:PC41400_21610"/>
<evidence type="ECO:0000313" key="5">
    <source>
        <dbReference type="Proteomes" id="UP001527202"/>
    </source>
</evidence>
<dbReference type="AlphaFoldDB" id="A0A410X0B5"/>
<proteinExistence type="predicted"/>
<name>A0A410X0B5_9BACL</name>
<gene>
    <name evidence="2" type="ORF">M5X16_28580</name>
    <name evidence="3" type="ORF">PC41400_21610</name>
</gene>
<organism evidence="3 4">
    <name type="scientific">Paenibacillus chitinolyticus</name>
    <dbReference type="NCBI Taxonomy" id="79263"/>
    <lineage>
        <taxon>Bacteria</taxon>
        <taxon>Bacillati</taxon>
        <taxon>Bacillota</taxon>
        <taxon>Bacilli</taxon>
        <taxon>Bacillales</taxon>
        <taxon>Paenibacillaceae</taxon>
        <taxon>Paenibacillus</taxon>
    </lineage>
</organism>
<evidence type="ECO:0000256" key="1">
    <source>
        <dbReference type="SAM" id="MobiDB-lite"/>
    </source>
</evidence>
<dbReference type="EMBL" id="JAMDMJ010000054">
    <property type="protein sequence ID" value="MCY9599707.1"/>
    <property type="molecule type" value="Genomic_DNA"/>
</dbReference>
<evidence type="ECO:0000313" key="3">
    <source>
        <dbReference type="EMBL" id="QAV20119.1"/>
    </source>
</evidence>
<dbReference type="Proteomes" id="UP000288943">
    <property type="component" value="Chromosome"/>
</dbReference>
<keyword evidence="5" id="KW-1185">Reference proteome</keyword>
<sequence>MTKAKNAKEQEEGIEPKQDDGVALQGVDSSQNLDQEKAGPDPAANEPDNKQPSNETVQLIGTDSERTGSHTLFYEGAALNFINGEIEVKAELAAKLREAGFVE</sequence>
<protein>
    <submittedName>
        <fullName evidence="3">Uncharacterized protein</fullName>
    </submittedName>
</protein>
<reference evidence="2 5" key="2">
    <citation type="submission" date="2022-05" db="EMBL/GenBank/DDBJ databases">
        <title>Genome Sequencing of Bee-Associated Microbes.</title>
        <authorList>
            <person name="Dunlap C."/>
        </authorList>
    </citation>
    <scope>NUCLEOTIDE SEQUENCE [LARGE SCALE GENOMIC DNA]</scope>
    <source>
        <strain evidence="2 5">NRRL B-23120</strain>
    </source>
</reference>
<feature type="compositionally biased region" description="Basic and acidic residues" evidence="1">
    <location>
        <begin position="1"/>
        <end position="20"/>
    </location>
</feature>
<dbReference type="GeneID" id="95377393"/>
<evidence type="ECO:0000313" key="4">
    <source>
        <dbReference type="Proteomes" id="UP000288943"/>
    </source>
</evidence>
<dbReference type="RefSeq" id="WP_042232933.1">
    <property type="nucleotide sequence ID" value="NZ_CP026520.1"/>
</dbReference>
<dbReference type="Proteomes" id="UP001527202">
    <property type="component" value="Unassembled WGS sequence"/>
</dbReference>
<feature type="compositionally biased region" description="Polar residues" evidence="1">
    <location>
        <begin position="50"/>
        <end position="61"/>
    </location>
</feature>
<accession>A0A410X0B5</accession>
<dbReference type="EMBL" id="CP026520">
    <property type="protein sequence ID" value="QAV20119.1"/>
    <property type="molecule type" value="Genomic_DNA"/>
</dbReference>
<evidence type="ECO:0000313" key="2">
    <source>
        <dbReference type="EMBL" id="MCY9599707.1"/>
    </source>
</evidence>
<feature type="region of interest" description="Disordered" evidence="1">
    <location>
        <begin position="1"/>
        <end position="64"/>
    </location>
</feature>